<dbReference type="Proteomes" id="UP000217257">
    <property type="component" value="Chromosome"/>
</dbReference>
<reference evidence="2 3" key="1">
    <citation type="submission" date="2017-06" db="EMBL/GenBank/DDBJ databases">
        <title>Sequencing and comparative analysis of myxobacterial genomes.</title>
        <authorList>
            <person name="Rupp O."/>
            <person name="Goesmann A."/>
            <person name="Sogaard-Andersen L."/>
        </authorList>
    </citation>
    <scope>NUCLEOTIDE SEQUENCE [LARGE SCALE GENOMIC DNA]</scope>
    <source>
        <strain evidence="2 3">DSM 52655</strain>
    </source>
</reference>
<sequence>MVGIFSPFMVAGLLMASPAGFTFDGPEVTARTVGNVGYFTQGPTPFADLFERGSGSVQFSARERIADPQATYGDAGRLEATFTLGATTYRVELDQPGFPPAQAGASRATGPLPPPPAQPIFGGVVVNQDLHGGAALGSPTMSRVHAAAALWGVGRLWRNGQLITDTAIIHAAALSRGAHADDDTFRVLPVAREGDTELSVLVWNLPLQLEPRGFIQFDFDDVAIAVNGLEVPALAAVPTAGAFVGVTPPSSPVPGGVFLGGVATPSATSQTPPSSQQAVGGSGLSGTVQTATSPLTGTGQTGASPLAGTGQVGVTPLVNTGQTGATPQVNAGQSGSSALDRQRLGPEVFDRTTERVATATSNALPTDVAASTTSTANISSTFQSPERVAISAQPSGGTGTISPPAVPNGFLNDQRVSLSDNRPPPALNAFVPLSPSASAVPSAVSTQGSFSVVPLVPGVAGPEFAFGGNRVSTDVVATPGPLTSRAVAVPLVATPQPLNGQAPAPLVATPRPLNGTAAVPLIATPPPLNTQPLSVGAPGAAAAPAVGGSGR</sequence>
<protein>
    <submittedName>
        <fullName evidence="2">Extensin</fullName>
    </submittedName>
</protein>
<feature type="compositionally biased region" description="Polar residues" evidence="1">
    <location>
        <begin position="285"/>
        <end position="303"/>
    </location>
</feature>
<organism evidence="2 3">
    <name type="scientific">Cystobacter fuscus</name>
    <dbReference type="NCBI Taxonomy" id="43"/>
    <lineage>
        <taxon>Bacteria</taxon>
        <taxon>Pseudomonadati</taxon>
        <taxon>Myxococcota</taxon>
        <taxon>Myxococcia</taxon>
        <taxon>Myxococcales</taxon>
        <taxon>Cystobacterineae</taxon>
        <taxon>Archangiaceae</taxon>
        <taxon>Cystobacter</taxon>
    </lineage>
</organism>
<accession>A0A250J226</accession>
<gene>
    <name evidence="2" type="ORF">CYFUS_002974</name>
</gene>
<dbReference type="AlphaFoldDB" id="A0A250J226"/>
<evidence type="ECO:0000313" key="2">
    <source>
        <dbReference type="EMBL" id="ATB37552.1"/>
    </source>
</evidence>
<feature type="compositionally biased region" description="Polar residues" evidence="1">
    <location>
        <begin position="317"/>
        <end position="339"/>
    </location>
</feature>
<proteinExistence type="predicted"/>
<dbReference type="EMBL" id="CP022098">
    <property type="protein sequence ID" value="ATB37552.1"/>
    <property type="molecule type" value="Genomic_DNA"/>
</dbReference>
<dbReference type="KEGG" id="cfus:CYFUS_002974"/>
<feature type="region of interest" description="Disordered" evidence="1">
    <location>
        <begin position="264"/>
        <end position="343"/>
    </location>
</feature>
<name>A0A250J226_9BACT</name>
<evidence type="ECO:0000256" key="1">
    <source>
        <dbReference type="SAM" id="MobiDB-lite"/>
    </source>
</evidence>
<dbReference type="RefSeq" id="WP_095985860.1">
    <property type="nucleotide sequence ID" value="NZ_CP022098.1"/>
</dbReference>
<evidence type="ECO:0000313" key="3">
    <source>
        <dbReference type="Proteomes" id="UP000217257"/>
    </source>
</evidence>
<feature type="compositionally biased region" description="Low complexity" evidence="1">
    <location>
        <begin position="264"/>
        <end position="278"/>
    </location>
</feature>